<accession>A0AA39V6M3</accession>
<keyword evidence="4" id="KW-1185">Reference proteome</keyword>
<sequence length="841" mass="95045">MSSNFFVNTYQLYKEQTDKLAQWLVDNAAACGYKLPEPDKQVARQNGALNGTSPSDSAPSPTPSGRLKGRARKDAKLRTAAASVVSVEDATSQPTYRIKLSQFTELARKIAESSGTIVPASVIKLAGRVVDLRRGFSRFYEKQATDSTRTANLKHAHFVSTLEEVISILKAPSSGASNDSVNASTSTNTGDTVKASTDRISSGTEMLSNQFDHLELEEPIDIDDTSPALNAATPTTGATASKADDKVSCRVEYQSDNDEDDEEKYFAMYCLFTDLHGLRTFIGKTWEDYSDGKMDLMAASVLTNTAFDLVRRTETKFFTALPEFESAQKLIQFFMLFISILRGVNPRHREQPDDWFNYEVADVAQWLYLPTFILLDGFCDVIQPRQMPLMKPGFFGIYDPKADRKAMSLRQMLAEDKIILLEALPEFCLLGDSKVQFPGEDELTKGLREMYKTKKISLFLCFATQIYLDITHIRRDRIGSSFHDLQAIGRQAKKTLNTALAQPHSILWPEENDKILRNTLEFIDYWITKDAIDKMRRVLLKSMYDKGITEPYYLFSRHPLLCGLLQFSLTMMMREAGSAMAMCWGSILYVCHLYNALRQTSNLSVLWPDMETFISINTPERLFVGGLPTTLEDCFKRYSLMMGTAPENFARDYQSRNRARALKHSKKGPRDWHVDPPIVKIFKERYLSLDGSVRWTILNIESLLKETDTEAHVVKKRWEKSHQLSPLQLLTALQIALAGEFPELTYDYFGMHIKCLNLLRQLRSENHDKLLQYCGPEYLEREDQISTVAGYIIMISVRTEMAGEALTSQSTGSHMLVEAGRIMGDFIQASVDQGLGITLGI</sequence>
<feature type="region of interest" description="Disordered" evidence="1">
    <location>
        <begin position="173"/>
        <end position="196"/>
    </location>
</feature>
<dbReference type="PANTHER" id="PTHR38795">
    <property type="entry name" value="DUF6604 DOMAIN-CONTAINING PROTEIN"/>
    <property type="match status" value="1"/>
</dbReference>
<evidence type="ECO:0000313" key="4">
    <source>
        <dbReference type="Proteomes" id="UP001166286"/>
    </source>
</evidence>
<gene>
    <name evidence="3" type="ORF">JMJ35_009464</name>
</gene>
<dbReference type="AlphaFoldDB" id="A0AA39V6M3"/>
<evidence type="ECO:0000259" key="2">
    <source>
        <dbReference type="Pfam" id="PF20253"/>
    </source>
</evidence>
<dbReference type="InterPro" id="IPR046539">
    <property type="entry name" value="DUF6604"/>
</dbReference>
<organism evidence="3 4">
    <name type="scientific">Cladonia borealis</name>
    <dbReference type="NCBI Taxonomy" id="184061"/>
    <lineage>
        <taxon>Eukaryota</taxon>
        <taxon>Fungi</taxon>
        <taxon>Dikarya</taxon>
        <taxon>Ascomycota</taxon>
        <taxon>Pezizomycotina</taxon>
        <taxon>Lecanoromycetes</taxon>
        <taxon>OSLEUM clade</taxon>
        <taxon>Lecanoromycetidae</taxon>
        <taxon>Lecanorales</taxon>
        <taxon>Lecanorineae</taxon>
        <taxon>Cladoniaceae</taxon>
        <taxon>Cladonia</taxon>
    </lineage>
</organism>
<dbReference type="EMBL" id="JAFEKC020000021">
    <property type="protein sequence ID" value="KAK0508380.1"/>
    <property type="molecule type" value="Genomic_DNA"/>
</dbReference>
<protein>
    <recommendedName>
        <fullName evidence="2">DUF6604 domain-containing protein</fullName>
    </recommendedName>
</protein>
<evidence type="ECO:0000313" key="3">
    <source>
        <dbReference type="EMBL" id="KAK0508380.1"/>
    </source>
</evidence>
<comment type="caution">
    <text evidence="3">The sequence shown here is derived from an EMBL/GenBank/DDBJ whole genome shotgun (WGS) entry which is preliminary data.</text>
</comment>
<feature type="domain" description="DUF6604" evidence="2">
    <location>
        <begin position="11"/>
        <end position="318"/>
    </location>
</feature>
<dbReference type="Pfam" id="PF20253">
    <property type="entry name" value="DUF6604"/>
    <property type="match status" value="1"/>
</dbReference>
<evidence type="ECO:0000256" key="1">
    <source>
        <dbReference type="SAM" id="MobiDB-lite"/>
    </source>
</evidence>
<feature type="region of interest" description="Disordered" evidence="1">
    <location>
        <begin position="44"/>
        <end position="72"/>
    </location>
</feature>
<reference evidence="3" key="1">
    <citation type="submission" date="2023-03" db="EMBL/GenBank/DDBJ databases">
        <title>Complete genome of Cladonia borealis.</title>
        <authorList>
            <person name="Park H."/>
        </authorList>
    </citation>
    <scope>NUCLEOTIDE SEQUENCE</scope>
    <source>
        <strain evidence="3">ANT050790</strain>
    </source>
</reference>
<dbReference type="PANTHER" id="PTHR38795:SF1">
    <property type="entry name" value="DUF6604 DOMAIN-CONTAINING PROTEIN"/>
    <property type="match status" value="1"/>
</dbReference>
<feature type="compositionally biased region" description="Polar residues" evidence="1">
    <location>
        <begin position="174"/>
        <end position="196"/>
    </location>
</feature>
<proteinExistence type="predicted"/>
<name>A0AA39V6M3_9LECA</name>
<dbReference type="Proteomes" id="UP001166286">
    <property type="component" value="Unassembled WGS sequence"/>
</dbReference>